<evidence type="ECO:0000313" key="2">
    <source>
        <dbReference type="Proteomes" id="UP000001660"/>
    </source>
</evidence>
<dbReference type="EMBL" id="FP929003">
    <property type="protein sequence ID" value="CBK41903.1"/>
    <property type="molecule type" value="Genomic_DNA"/>
</dbReference>
<dbReference type="AlphaFoldDB" id="D8PF94"/>
<accession>D8PF94</accession>
<proteinExistence type="predicted"/>
<protein>
    <submittedName>
        <fullName evidence="1">Uncharacterized protein</fullName>
    </submittedName>
</protein>
<reference evidence="1 2" key="1">
    <citation type="journal article" date="2010" name="Proc. Natl. Acad. Sci. U.S.A.">
        <title>A Nitrospira metagenome illuminates the physiology and evolution of globally important nitrite-oxidizing bacteria.</title>
        <authorList>
            <person name="Lucker S."/>
            <person name="Wagner M."/>
            <person name="Maixner F."/>
            <person name="Pelletier E."/>
            <person name="Koch H."/>
            <person name="Vacherie B."/>
            <person name="Rattei T."/>
            <person name="Sinninghe Damste J."/>
            <person name="Spieck E."/>
            <person name="Le Paslier D."/>
            <person name="Daims H."/>
        </authorList>
    </citation>
    <scope>NUCLEOTIDE SEQUENCE [LARGE SCALE GENOMIC DNA]</scope>
</reference>
<gene>
    <name evidence="1" type="ORF">NIDE2184</name>
</gene>
<organism evidence="1 2">
    <name type="scientific">Nitrospira defluvii</name>
    <dbReference type="NCBI Taxonomy" id="330214"/>
    <lineage>
        <taxon>Bacteria</taxon>
        <taxon>Pseudomonadati</taxon>
        <taxon>Nitrospirota</taxon>
        <taxon>Nitrospiria</taxon>
        <taxon>Nitrospirales</taxon>
        <taxon>Nitrospiraceae</taxon>
        <taxon>Nitrospira</taxon>
    </lineage>
</organism>
<dbReference type="HOGENOM" id="CLU_3059680_0_0_0"/>
<sequence>MRYGEPLSDARTPLADFFRILLIVKRMNDVFGKLQCLLVQEDEVGRQGGVVNS</sequence>
<keyword evidence="2" id="KW-1185">Reference proteome</keyword>
<name>D8PF94_9BACT</name>
<dbReference type="Proteomes" id="UP000001660">
    <property type="component" value="Chromosome"/>
</dbReference>
<dbReference type="KEGG" id="nde:NIDE2184"/>
<evidence type="ECO:0000313" key="1">
    <source>
        <dbReference type="EMBL" id="CBK41903.1"/>
    </source>
</evidence>